<reference evidence="1 2" key="1">
    <citation type="submission" date="2024-02" db="EMBL/GenBank/DDBJ databases">
        <authorList>
            <person name="Saticioglu I.B."/>
        </authorList>
    </citation>
    <scope>NUCLEOTIDE SEQUENCE [LARGE SCALE GENOMIC DNA]</scope>
    <source>
        <strain evidence="1 2">Mu-80</strain>
    </source>
</reference>
<proteinExistence type="predicted"/>
<organism evidence="1 2">
    <name type="scientific">Microbacterium bandirmense</name>
    <dbReference type="NCBI Taxonomy" id="3122050"/>
    <lineage>
        <taxon>Bacteria</taxon>
        <taxon>Bacillati</taxon>
        <taxon>Actinomycetota</taxon>
        <taxon>Actinomycetes</taxon>
        <taxon>Micrococcales</taxon>
        <taxon>Microbacteriaceae</taxon>
        <taxon>Microbacterium</taxon>
    </lineage>
</organism>
<keyword evidence="2" id="KW-1185">Reference proteome</keyword>
<dbReference type="RefSeq" id="WP_337331314.1">
    <property type="nucleotide sequence ID" value="NZ_JBBDGM010000003.1"/>
</dbReference>
<dbReference type="Pfam" id="PF03013">
    <property type="entry name" value="Pyr_excise"/>
    <property type="match status" value="1"/>
</dbReference>
<protein>
    <submittedName>
        <fullName evidence="1">Pyrimidine dimer DNA glycosylase/endonuclease V</fullName>
    </submittedName>
</protein>
<dbReference type="EMBL" id="JBBDGM010000003">
    <property type="protein sequence ID" value="MEJ1087644.1"/>
    <property type="molecule type" value="Genomic_DNA"/>
</dbReference>
<dbReference type="Proteomes" id="UP001371224">
    <property type="component" value="Unassembled WGS sequence"/>
</dbReference>
<evidence type="ECO:0000313" key="1">
    <source>
        <dbReference type="EMBL" id="MEJ1087644.1"/>
    </source>
</evidence>
<comment type="caution">
    <text evidence="1">The sequence shown here is derived from an EMBL/GenBank/DDBJ whole genome shotgun (WGS) entry which is preliminary data.</text>
</comment>
<sequence>MRLWSVHPRYLDRQALVACWREALLAQAVLAGATKGYRNHPQLIRFRAAADPLAAVGGFLRGIADEADARVYRFDRSRILHDGDRLDGIAVTRGQLDVEWRHLMVKLTQRSPELAERWHDVTAPDPHPLFTVVPGDVAEWERAR</sequence>
<evidence type="ECO:0000313" key="2">
    <source>
        <dbReference type="Proteomes" id="UP001371224"/>
    </source>
</evidence>
<name>A0ABU8L8J4_9MICO</name>
<dbReference type="InterPro" id="IPR004260">
    <property type="entry name" value="Pyr-dimer_DNA_glycosylase"/>
</dbReference>
<gene>
    <name evidence="1" type="ORF">WDU99_04875</name>
</gene>
<accession>A0ABU8L8J4</accession>